<reference evidence="14 15" key="1">
    <citation type="submission" date="2013-11" db="EMBL/GenBank/DDBJ databases">
        <title>Genome sequencing of Stegodyphus mimosarum.</title>
        <authorList>
            <person name="Bechsgaard J."/>
        </authorList>
    </citation>
    <scope>NUCLEOTIDE SEQUENCE [LARGE SCALE GENOMIC DNA]</scope>
</reference>
<gene>
    <name evidence="14" type="ORF">X975_09115</name>
</gene>
<dbReference type="GO" id="GO:0004888">
    <property type="term" value="F:transmembrane signaling receptor activity"/>
    <property type="evidence" value="ECO:0007669"/>
    <property type="project" value="InterPro"/>
</dbReference>
<dbReference type="InterPro" id="IPR006029">
    <property type="entry name" value="Neurotrans-gated_channel_TM"/>
</dbReference>
<evidence type="ECO:0000256" key="9">
    <source>
        <dbReference type="ARBA" id="ARBA00023136"/>
    </source>
</evidence>
<dbReference type="GO" id="GO:0005230">
    <property type="term" value="F:extracellular ligand-gated monoatomic ion channel activity"/>
    <property type="evidence" value="ECO:0007669"/>
    <property type="project" value="InterPro"/>
</dbReference>
<evidence type="ECO:0000256" key="4">
    <source>
        <dbReference type="ARBA" id="ARBA00022475"/>
    </source>
</evidence>
<accession>A0A087UKB9</accession>
<keyword evidence="14" id="KW-0675">Receptor</keyword>
<dbReference type="PRINTS" id="PR00253">
    <property type="entry name" value="GABAARECEPTR"/>
</dbReference>
<dbReference type="Gene3D" id="2.70.170.10">
    <property type="entry name" value="Neurotransmitter-gated ion-channel ligand-binding domain"/>
    <property type="match status" value="1"/>
</dbReference>
<evidence type="ECO:0000313" key="15">
    <source>
        <dbReference type="Proteomes" id="UP000054359"/>
    </source>
</evidence>
<dbReference type="InterPro" id="IPR018000">
    <property type="entry name" value="Neurotransmitter_ion_chnl_CS"/>
</dbReference>
<dbReference type="SUPFAM" id="SSF90112">
    <property type="entry name" value="Neurotransmitter-gated ion-channel transmembrane pore"/>
    <property type="match status" value="1"/>
</dbReference>
<feature type="non-terminal residue" evidence="14">
    <location>
        <position position="148"/>
    </location>
</feature>
<dbReference type="InterPro" id="IPR036734">
    <property type="entry name" value="Neur_chan_lig-bd_sf"/>
</dbReference>
<keyword evidence="4" id="KW-1003">Cell membrane</keyword>
<dbReference type="OrthoDB" id="6427382at2759"/>
<dbReference type="AlphaFoldDB" id="A0A087UKB9"/>
<keyword evidence="8" id="KW-0406">Ion transport</keyword>
<dbReference type="GO" id="GO:0005886">
    <property type="term" value="C:plasma membrane"/>
    <property type="evidence" value="ECO:0007669"/>
    <property type="project" value="UniProtKB-SubCell"/>
</dbReference>
<sequence length="148" mass="16643">MVYLVATGQVFMSKRLTLTLRCPMDLVLYPLDAQKCPLVICPYSLPEEELLLRWTKKGVGILEDMQPTHNKFKLVTPIIIGPMKLKYDGPDVSGYFSCVNATFSLKRQNGYQLGYSYTVTSFIVVVSWISFWLPVTAVPARVTLGVTT</sequence>
<proteinExistence type="predicted"/>
<evidence type="ECO:0000313" key="14">
    <source>
        <dbReference type="EMBL" id="KFM77808.1"/>
    </source>
</evidence>
<dbReference type="STRING" id="407821.A0A087UKB9"/>
<evidence type="ECO:0000256" key="1">
    <source>
        <dbReference type="ARBA" id="ARBA00004141"/>
    </source>
</evidence>
<dbReference type="Proteomes" id="UP000054359">
    <property type="component" value="Unassembled WGS sequence"/>
</dbReference>
<keyword evidence="5 11" id="KW-0812">Transmembrane</keyword>
<evidence type="ECO:0000256" key="10">
    <source>
        <dbReference type="ARBA" id="ARBA00023303"/>
    </source>
</evidence>
<dbReference type="PROSITE" id="PS00236">
    <property type="entry name" value="NEUROTR_ION_CHANNEL"/>
    <property type="match status" value="1"/>
</dbReference>
<dbReference type="InterPro" id="IPR006201">
    <property type="entry name" value="Neur_channel"/>
</dbReference>
<dbReference type="InterPro" id="IPR006028">
    <property type="entry name" value="GABAA/Glycine_rcpt"/>
</dbReference>
<dbReference type="GO" id="GO:0099095">
    <property type="term" value="F:ligand-gated monoatomic anion channel activity"/>
    <property type="evidence" value="ECO:0007669"/>
    <property type="project" value="UniProtKB-ARBA"/>
</dbReference>
<keyword evidence="10" id="KW-0407">Ion channel</keyword>
<dbReference type="PANTHER" id="PTHR18945">
    <property type="entry name" value="NEUROTRANSMITTER GATED ION CHANNEL"/>
    <property type="match status" value="1"/>
</dbReference>
<keyword evidence="7 11" id="KW-1133">Transmembrane helix</keyword>
<protein>
    <submittedName>
        <fullName evidence="14">Glycine receptor subunit beta-type 4</fullName>
    </submittedName>
</protein>
<comment type="subcellular location">
    <subcellularLocation>
        <location evidence="2">Cell membrane</location>
    </subcellularLocation>
    <subcellularLocation>
        <location evidence="1">Membrane</location>
        <topology evidence="1">Multi-pass membrane protein</topology>
    </subcellularLocation>
</comment>
<organism evidence="14 15">
    <name type="scientific">Stegodyphus mimosarum</name>
    <name type="common">African social velvet spider</name>
    <dbReference type="NCBI Taxonomy" id="407821"/>
    <lineage>
        <taxon>Eukaryota</taxon>
        <taxon>Metazoa</taxon>
        <taxon>Ecdysozoa</taxon>
        <taxon>Arthropoda</taxon>
        <taxon>Chelicerata</taxon>
        <taxon>Arachnida</taxon>
        <taxon>Araneae</taxon>
        <taxon>Araneomorphae</taxon>
        <taxon>Entelegynae</taxon>
        <taxon>Eresoidea</taxon>
        <taxon>Eresidae</taxon>
        <taxon>Stegodyphus</taxon>
    </lineage>
</organism>
<evidence type="ECO:0000256" key="5">
    <source>
        <dbReference type="ARBA" id="ARBA00022692"/>
    </source>
</evidence>
<feature type="domain" description="Neurotransmitter-gated ion-channel ligand-binding" evidence="12">
    <location>
        <begin position="2"/>
        <end position="107"/>
    </location>
</feature>
<keyword evidence="15" id="KW-1185">Reference proteome</keyword>
<evidence type="ECO:0000256" key="6">
    <source>
        <dbReference type="ARBA" id="ARBA00022729"/>
    </source>
</evidence>
<dbReference type="GO" id="GO:0005254">
    <property type="term" value="F:chloride channel activity"/>
    <property type="evidence" value="ECO:0007669"/>
    <property type="project" value="UniProtKB-ARBA"/>
</dbReference>
<evidence type="ECO:0000259" key="13">
    <source>
        <dbReference type="Pfam" id="PF02932"/>
    </source>
</evidence>
<keyword evidence="9 11" id="KW-0472">Membrane</keyword>
<evidence type="ECO:0000256" key="7">
    <source>
        <dbReference type="ARBA" id="ARBA00022989"/>
    </source>
</evidence>
<evidence type="ECO:0000259" key="12">
    <source>
        <dbReference type="Pfam" id="PF02931"/>
    </source>
</evidence>
<feature type="transmembrane region" description="Helical" evidence="11">
    <location>
        <begin position="113"/>
        <end position="133"/>
    </location>
</feature>
<dbReference type="EMBL" id="KK120224">
    <property type="protein sequence ID" value="KFM77808.1"/>
    <property type="molecule type" value="Genomic_DNA"/>
</dbReference>
<feature type="domain" description="Neurotransmitter-gated ion-channel transmembrane" evidence="13">
    <location>
        <begin position="122"/>
        <end position="148"/>
    </location>
</feature>
<dbReference type="Pfam" id="PF02931">
    <property type="entry name" value="Neur_chan_LBD"/>
    <property type="match status" value="1"/>
</dbReference>
<evidence type="ECO:0000256" key="11">
    <source>
        <dbReference type="SAM" id="Phobius"/>
    </source>
</evidence>
<dbReference type="InterPro" id="IPR036719">
    <property type="entry name" value="Neuro-gated_channel_TM_sf"/>
</dbReference>
<evidence type="ECO:0000256" key="8">
    <source>
        <dbReference type="ARBA" id="ARBA00023065"/>
    </source>
</evidence>
<dbReference type="SUPFAM" id="SSF63712">
    <property type="entry name" value="Nicotinic receptor ligand binding domain-like"/>
    <property type="match status" value="1"/>
</dbReference>
<name>A0A087UKB9_STEMI</name>
<dbReference type="Gene3D" id="1.20.58.390">
    <property type="entry name" value="Neurotransmitter-gated ion-channel transmembrane domain"/>
    <property type="match status" value="1"/>
</dbReference>
<evidence type="ECO:0000256" key="3">
    <source>
        <dbReference type="ARBA" id="ARBA00022448"/>
    </source>
</evidence>
<dbReference type="InterPro" id="IPR006202">
    <property type="entry name" value="Neur_chan_lig-bd"/>
</dbReference>
<evidence type="ECO:0000256" key="2">
    <source>
        <dbReference type="ARBA" id="ARBA00004236"/>
    </source>
</evidence>
<dbReference type="InterPro" id="IPR038050">
    <property type="entry name" value="Neuro_actylchol_rec"/>
</dbReference>
<keyword evidence="6" id="KW-0732">Signal</keyword>
<keyword evidence="3" id="KW-0813">Transport</keyword>
<dbReference type="Pfam" id="PF02932">
    <property type="entry name" value="Neur_chan_memb"/>
    <property type="match status" value="1"/>
</dbReference>